<dbReference type="InterPro" id="IPR036770">
    <property type="entry name" value="Ankyrin_rpt-contain_sf"/>
</dbReference>
<dbReference type="Proteomes" id="UP001470230">
    <property type="component" value="Unassembled WGS sequence"/>
</dbReference>
<dbReference type="Pfam" id="PF12796">
    <property type="entry name" value="Ank_2"/>
    <property type="match status" value="1"/>
</dbReference>
<dbReference type="InterPro" id="IPR002110">
    <property type="entry name" value="Ankyrin_rpt"/>
</dbReference>
<gene>
    <name evidence="1" type="ORF">M9Y10_041765</name>
</gene>
<keyword evidence="2" id="KW-1185">Reference proteome</keyword>
<evidence type="ECO:0000313" key="2">
    <source>
        <dbReference type="Proteomes" id="UP001470230"/>
    </source>
</evidence>
<reference evidence="1 2" key="1">
    <citation type="submission" date="2024-04" db="EMBL/GenBank/DDBJ databases">
        <title>Tritrichomonas musculus Genome.</title>
        <authorList>
            <person name="Alves-Ferreira E."/>
            <person name="Grigg M."/>
            <person name="Lorenzi H."/>
            <person name="Galac M."/>
        </authorList>
    </citation>
    <scope>NUCLEOTIDE SEQUENCE [LARGE SCALE GENOMIC DNA]</scope>
    <source>
        <strain evidence="1 2">EAF2021</strain>
    </source>
</reference>
<dbReference type="CDD" id="cd19757">
    <property type="entry name" value="Bbox1"/>
    <property type="match status" value="1"/>
</dbReference>
<accession>A0ABR2K600</accession>
<evidence type="ECO:0008006" key="3">
    <source>
        <dbReference type="Google" id="ProtNLM"/>
    </source>
</evidence>
<dbReference type="Gene3D" id="1.25.40.20">
    <property type="entry name" value="Ankyrin repeat-containing domain"/>
    <property type="match status" value="1"/>
</dbReference>
<organism evidence="1 2">
    <name type="scientific">Tritrichomonas musculus</name>
    <dbReference type="NCBI Taxonomy" id="1915356"/>
    <lineage>
        <taxon>Eukaryota</taxon>
        <taxon>Metamonada</taxon>
        <taxon>Parabasalia</taxon>
        <taxon>Tritrichomonadida</taxon>
        <taxon>Tritrichomonadidae</taxon>
        <taxon>Tritrichomonas</taxon>
    </lineage>
</organism>
<sequence>MKSSFDKSVQASAQRAIDKDQVFNLEHISQLPDLIRLKITLIVDPNEFQSYSSMTLIQYAISQDKPNSLEYMLGIAKKHTEEINDILRSDNKYGNNNLLFLAVDFKSNKCLKQLIKFFKENDPKFTADLSDPFGESPLARAIKTKNQEAIEILLSDGGADLFYFDQKKNSLSTFMPILSIFFYYKNKEELSKFMEQFIKPTLDKIEQGKFDEMIKKLLDMRFNDNFLKLDDKNNGYKLPELLENKGLNTAKEYLLGKTTFHSGNMNIVYDNSSGQTSTVTPDQNNNQQTDNLGNQCFECKTSNGNNRCDICQKFFCDGCFHNHKCNNYS</sequence>
<evidence type="ECO:0000313" key="1">
    <source>
        <dbReference type="EMBL" id="KAK8886303.1"/>
    </source>
</evidence>
<proteinExistence type="predicted"/>
<dbReference type="SUPFAM" id="SSF48403">
    <property type="entry name" value="Ankyrin repeat"/>
    <property type="match status" value="1"/>
</dbReference>
<comment type="caution">
    <text evidence="1">The sequence shown here is derived from an EMBL/GenBank/DDBJ whole genome shotgun (WGS) entry which is preliminary data.</text>
</comment>
<name>A0ABR2K600_9EUKA</name>
<dbReference type="EMBL" id="JAPFFF010000007">
    <property type="protein sequence ID" value="KAK8886303.1"/>
    <property type="molecule type" value="Genomic_DNA"/>
</dbReference>
<protein>
    <recommendedName>
        <fullName evidence="3">Ankyrin repeat protein</fullName>
    </recommendedName>
</protein>